<evidence type="ECO:0000313" key="11">
    <source>
        <dbReference type="Proteomes" id="UP000037397"/>
    </source>
</evidence>
<keyword evidence="11" id="KW-1185">Reference proteome</keyword>
<dbReference type="GO" id="GO:0022857">
    <property type="term" value="F:transmembrane transporter activity"/>
    <property type="evidence" value="ECO:0007669"/>
    <property type="project" value="TreeGrafter"/>
</dbReference>
<comment type="similarity">
    <text evidence="6">Belongs to the ABC-4 integral membrane protein family.</text>
</comment>
<feature type="transmembrane region" description="Helical" evidence="8">
    <location>
        <begin position="835"/>
        <end position="865"/>
    </location>
</feature>
<evidence type="ECO:0000256" key="3">
    <source>
        <dbReference type="ARBA" id="ARBA00022692"/>
    </source>
</evidence>
<keyword evidence="2" id="KW-1003">Cell membrane</keyword>
<comment type="caution">
    <text evidence="10">The sequence shown here is derived from an EMBL/GenBank/DDBJ whole genome shotgun (WGS) entry which is preliminary data.</text>
</comment>
<dbReference type="InterPro" id="IPR050250">
    <property type="entry name" value="Macrolide_Exporter_MacB"/>
</dbReference>
<evidence type="ECO:0000259" key="9">
    <source>
        <dbReference type="Pfam" id="PF02687"/>
    </source>
</evidence>
<feature type="compositionally biased region" description="Low complexity" evidence="7">
    <location>
        <begin position="190"/>
        <end position="202"/>
    </location>
</feature>
<feature type="transmembrane region" description="Helical" evidence="8">
    <location>
        <begin position="436"/>
        <end position="456"/>
    </location>
</feature>
<feature type="transmembrane region" description="Helical" evidence="8">
    <location>
        <begin position="295"/>
        <end position="316"/>
    </location>
</feature>
<keyword evidence="5 8" id="KW-0472">Membrane</keyword>
<evidence type="ECO:0000256" key="4">
    <source>
        <dbReference type="ARBA" id="ARBA00022989"/>
    </source>
</evidence>
<feature type="transmembrane region" description="Helical" evidence="8">
    <location>
        <begin position="792"/>
        <end position="814"/>
    </location>
</feature>
<organism evidence="10 11">
    <name type="scientific">Luteipulveratus halotolerans</name>
    <dbReference type="NCBI Taxonomy" id="1631356"/>
    <lineage>
        <taxon>Bacteria</taxon>
        <taxon>Bacillati</taxon>
        <taxon>Actinomycetota</taxon>
        <taxon>Actinomycetes</taxon>
        <taxon>Micrococcales</taxon>
        <taxon>Dermacoccaceae</taxon>
        <taxon>Luteipulveratus</taxon>
    </lineage>
</organism>
<dbReference type="EMBL" id="LAIR01000002">
    <property type="protein sequence ID" value="KNX38469.1"/>
    <property type="molecule type" value="Genomic_DNA"/>
</dbReference>
<evidence type="ECO:0000256" key="8">
    <source>
        <dbReference type="SAM" id="Phobius"/>
    </source>
</evidence>
<dbReference type="PANTHER" id="PTHR30572">
    <property type="entry name" value="MEMBRANE COMPONENT OF TRANSPORTER-RELATED"/>
    <property type="match status" value="1"/>
</dbReference>
<keyword evidence="4 8" id="KW-1133">Transmembrane helix</keyword>
<evidence type="ECO:0000256" key="1">
    <source>
        <dbReference type="ARBA" id="ARBA00004651"/>
    </source>
</evidence>
<gene>
    <name evidence="10" type="ORF">VV01_17070</name>
</gene>
<reference evidence="11" key="1">
    <citation type="submission" date="2015-03" db="EMBL/GenBank/DDBJ databases">
        <title>Luteipulveratus halotolerans sp. nov., a novel actinobacterium (Dermacoccaceae) from Sarawak, Malaysia.</title>
        <authorList>
            <person name="Juboi H."/>
            <person name="Basik A."/>
            <person name="Shamsul S.S."/>
            <person name="Arnold P."/>
            <person name="Schmitt E.K."/>
            <person name="Sanglier J.-J."/>
            <person name="Yeo T."/>
        </authorList>
    </citation>
    <scope>NUCLEOTIDE SEQUENCE [LARGE SCALE GENOMIC DNA]</scope>
    <source>
        <strain evidence="11">C296001</strain>
    </source>
</reference>
<dbReference type="GO" id="GO:0005886">
    <property type="term" value="C:plasma membrane"/>
    <property type="evidence" value="ECO:0007669"/>
    <property type="project" value="UniProtKB-SubCell"/>
</dbReference>
<feature type="transmembrane region" description="Helical" evidence="8">
    <location>
        <begin position="468"/>
        <end position="494"/>
    </location>
</feature>
<feature type="region of interest" description="Disordered" evidence="7">
    <location>
        <begin position="95"/>
        <end position="119"/>
    </location>
</feature>
<dbReference type="PANTHER" id="PTHR30572:SF4">
    <property type="entry name" value="ABC TRANSPORTER PERMEASE YTRF"/>
    <property type="match status" value="1"/>
</dbReference>
<comment type="subcellular location">
    <subcellularLocation>
        <location evidence="1">Cell membrane</location>
        <topology evidence="1">Multi-pass membrane protein</topology>
    </subcellularLocation>
</comment>
<accession>A0A0L6CL86</accession>
<dbReference type="Proteomes" id="UP000037397">
    <property type="component" value="Unassembled WGS sequence"/>
</dbReference>
<feature type="transmembrane region" description="Helical" evidence="8">
    <location>
        <begin position="344"/>
        <end position="370"/>
    </location>
</feature>
<dbReference type="STRING" id="1631356.VV01_17070"/>
<feature type="transmembrane region" description="Helical" evidence="8">
    <location>
        <begin position="390"/>
        <end position="415"/>
    </location>
</feature>
<feature type="region of interest" description="Disordered" evidence="7">
    <location>
        <begin position="188"/>
        <end position="207"/>
    </location>
</feature>
<evidence type="ECO:0000256" key="2">
    <source>
        <dbReference type="ARBA" id="ARBA00022475"/>
    </source>
</evidence>
<evidence type="ECO:0000313" key="10">
    <source>
        <dbReference type="EMBL" id="KNX38469.1"/>
    </source>
</evidence>
<evidence type="ECO:0000256" key="5">
    <source>
        <dbReference type="ARBA" id="ARBA00023136"/>
    </source>
</evidence>
<feature type="transmembrane region" description="Helical" evidence="8">
    <location>
        <begin position="885"/>
        <end position="910"/>
    </location>
</feature>
<dbReference type="InterPro" id="IPR003838">
    <property type="entry name" value="ABC3_permease_C"/>
</dbReference>
<name>A0A0L6CL86_9MICO</name>
<sequence length="922" mass="96333">MSWWASWRLMVRLAMRDVRRRWGRSVLVTLLVGIPTLIVAAGGTVLFTYDASSRETITRDMGDAQARLEFGFGDTRLSQGADPNSSDGAVRTWADKPAARLPGEPQGSRPSTSDSSWYMPPTAAVQKVTGGRVLTTTTSSYRVDLGERRPRVSVLGIDGRDRAYKGMATLTSGRWPTSPDEVLVSPSGVRRGLSTTGTVSTRTGREAADPVRTLRVVGTADTPRHEALVTLPASAGYDTSAYLLDRSTPVVWDEVRRLNTYGMVVFSRHVLTSPGSAHVEENELTPPGDQGEMRLVVTLLVVGVVLLTVMLAGPAFTSGSAQDRQALGQIGSNGATRAMMRRYVLARALVLGALSSVIAVGAGGVLGVAASEIIQSQRPDDVWGPADLRWSYGAGLVGLASFAAVVAALVPAVQASRTNLVQVLRGQVSPRRVRTGWPIVGLILAVLGGAAIITVARDATLDNREGSIGVAAVAMFLGAVMILPWLLSMLGRVVGLLPLTARVAIRDLSRQRGRSVAGVTAILAVVSLTTALAIAGNSQAERARQDYAPSAPLGYGYSSGVPATLAAVAAQARNEGLRVESIGTVRDAVAAGDSDAASTSRTRAVVVQRPGCTAVQTLQDQSGRCAAPSTYGPFNNGLAVMPARLAQAYAGLSSAQRADLELGAALVVHQPVAGLYNPPASPHGRSTRLVAGALSLRAGQPTGFRVDQQVSVALVHATVGRGSPLLGRGWALIITPETARRFGWQVTTRELLMSGAKDTTAAVQRVADRAPDDAYVVVERGPQDPTLKVIRALVTIMAAIMLVVTQITAALMYAEGRRDQATLASVGASSSTRRLIAGWQAAAIGLVGGLLGLAAGFVPGIAATYPLTDPGPYPGPNGRIGNILTIPWAELAGVAIGVPLLAGLLAALAVRARPPVLVRRID</sequence>
<protein>
    <recommendedName>
        <fullName evidence="9">ABC3 transporter permease C-terminal domain-containing protein</fullName>
    </recommendedName>
</protein>
<dbReference type="AlphaFoldDB" id="A0A0L6CL86"/>
<evidence type="ECO:0000256" key="7">
    <source>
        <dbReference type="SAM" id="MobiDB-lite"/>
    </source>
</evidence>
<evidence type="ECO:0000256" key="6">
    <source>
        <dbReference type="ARBA" id="ARBA00038076"/>
    </source>
</evidence>
<keyword evidence="3 8" id="KW-0812">Transmembrane</keyword>
<feature type="transmembrane region" description="Helical" evidence="8">
    <location>
        <begin position="515"/>
        <end position="535"/>
    </location>
</feature>
<dbReference type="Pfam" id="PF02687">
    <property type="entry name" value="FtsX"/>
    <property type="match status" value="1"/>
</dbReference>
<feature type="domain" description="ABC3 transporter permease C-terminal" evidence="9">
    <location>
        <begin position="793"/>
        <end position="915"/>
    </location>
</feature>
<proteinExistence type="inferred from homology"/>